<organism evidence="2">
    <name type="scientific">freshwater metagenome</name>
    <dbReference type="NCBI Taxonomy" id="449393"/>
    <lineage>
        <taxon>unclassified sequences</taxon>
        <taxon>metagenomes</taxon>
        <taxon>ecological metagenomes</taxon>
    </lineage>
</organism>
<protein>
    <submittedName>
        <fullName evidence="2">Unannotated protein</fullName>
    </submittedName>
</protein>
<dbReference type="AlphaFoldDB" id="A0A6J6CP38"/>
<dbReference type="PROSITE" id="PS00061">
    <property type="entry name" value="ADH_SHORT"/>
    <property type="match status" value="1"/>
</dbReference>
<evidence type="ECO:0000256" key="1">
    <source>
        <dbReference type="ARBA" id="ARBA00006484"/>
    </source>
</evidence>
<dbReference type="Pfam" id="PF13561">
    <property type="entry name" value="adh_short_C2"/>
    <property type="match status" value="1"/>
</dbReference>
<dbReference type="InterPro" id="IPR036291">
    <property type="entry name" value="NAD(P)-bd_dom_sf"/>
</dbReference>
<dbReference type="PRINTS" id="PR00080">
    <property type="entry name" value="SDRFAMILY"/>
</dbReference>
<dbReference type="GO" id="GO:0030497">
    <property type="term" value="P:fatty acid elongation"/>
    <property type="evidence" value="ECO:0007669"/>
    <property type="project" value="TreeGrafter"/>
</dbReference>
<dbReference type="SUPFAM" id="SSF51735">
    <property type="entry name" value="NAD(P)-binding Rossmann-fold domains"/>
    <property type="match status" value="1"/>
</dbReference>
<dbReference type="InterPro" id="IPR020904">
    <property type="entry name" value="Sc_DH/Rdtase_CS"/>
</dbReference>
<dbReference type="PANTHER" id="PTHR42760:SF123">
    <property type="entry name" value="OXIDOREDUCTASE"/>
    <property type="match status" value="1"/>
</dbReference>
<proteinExistence type="inferred from homology"/>
<dbReference type="GO" id="GO:0016616">
    <property type="term" value="F:oxidoreductase activity, acting on the CH-OH group of donors, NAD or NADP as acceptor"/>
    <property type="evidence" value="ECO:0007669"/>
    <property type="project" value="TreeGrafter"/>
</dbReference>
<name>A0A6J6CP38_9ZZZZ</name>
<dbReference type="InterPro" id="IPR002347">
    <property type="entry name" value="SDR_fam"/>
</dbReference>
<sequence>MPRAVVTGAGRGLGAAIARRLAADGFDVVRLDRTPGAAGDDVTACDVSDRSQVDAVASRVGEIDLLVNNAGIWRFAALEDVEPTDFAEVLAVNLGGTFHCTQAFGRGMLDAGRGCIVNVVSIAAAAANPSVGAYGASKAGVLALTRQTALEWGPRGVRANAVGPGLVPTPGTAQVYDDPRVRTVRAGAVPMRRLGTDDDVAGVVSFLASPDAAYVNGQVLYVDGGLSQALMTLLPRPADVPGPHEP</sequence>
<dbReference type="PRINTS" id="PR00081">
    <property type="entry name" value="GDHRDH"/>
</dbReference>
<dbReference type="Gene3D" id="3.40.50.720">
    <property type="entry name" value="NAD(P)-binding Rossmann-like Domain"/>
    <property type="match status" value="1"/>
</dbReference>
<dbReference type="EMBL" id="CAEZSR010000034">
    <property type="protein sequence ID" value="CAB4553340.1"/>
    <property type="molecule type" value="Genomic_DNA"/>
</dbReference>
<accession>A0A6J6CP38</accession>
<gene>
    <name evidence="2" type="ORF">UFOPK1493_01233</name>
</gene>
<dbReference type="PANTHER" id="PTHR42760">
    <property type="entry name" value="SHORT-CHAIN DEHYDROGENASES/REDUCTASES FAMILY MEMBER"/>
    <property type="match status" value="1"/>
</dbReference>
<reference evidence="2" key="1">
    <citation type="submission" date="2020-05" db="EMBL/GenBank/DDBJ databases">
        <authorList>
            <person name="Chiriac C."/>
            <person name="Salcher M."/>
            <person name="Ghai R."/>
            <person name="Kavagutti S V."/>
        </authorList>
    </citation>
    <scope>NUCLEOTIDE SEQUENCE</scope>
</reference>
<evidence type="ECO:0000313" key="2">
    <source>
        <dbReference type="EMBL" id="CAB4553340.1"/>
    </source>
</evidence>
<comment type="similarity">
    <text evidence="1">Belongs to the short-chain dehydrogenases/reductases (SDR) family.</text>
</comment>
<dbReference type="FunFam" id="3.40.50.720:FF:000084">
    <property type="entry name" value="Short-chain dehydrogenase reductase"/>
    <property type="match status" value="1"/>
</dbReference>